<evidence type="ECO:0000313" key="2">
    <source>
        <dbReference type="Proteomes" id="UP000265520"/>
    </source>
</evidence>
<sequence>GQLNLLALAQRAAGSAQRAAYPCSSVFLYGVGATRELVLRNAQCTDSGLTFC</sequence>
<proteinExistence type="predicted"/>
<protein>
    <submittedName>
        <fullName evidence="1">Uncharacterized protein</fullName>
    </submittedName>
</protein>
<evidence type="ECO:0000313" key="1">
    <source>
        <dbReference type="EMBL" id="MCI96924.1"/>
    </source>
</evidence>
<dbReference type="EMBL" id="LXQA011428178">
    <property type="protein sequence ID" value="MCI96924.1"/>
    <property type="molecule type" value="Genomic_DNA"/>
</dbReference>
<keyword evidence="2" id="KW-1185">Reference proteome</keyword>
<reference evidence="1 2" key="1">
    <citation type="journal article" date="2018" name="Front. Plant Sci.">
        <title>Red Clover (Trifolium pratense) and Zigzag Clover (T. medium) - A Picture of Genomic Similarities and Differences.</title>
        <authorList>
            <person name="Dluhosova J."/>
            <person name="Istvanek J."/>
            <person name="Nedelnik J."/>
            <person name="Repkova J."/>
        </authorList>
    </citation>
    <scope>NUCLEOTIDE SEQUENCE [LARGE SCALE GENOMIC DNA]</scope>
    <source>
        <strain evidence="2">cv. 10/8</strain>
        <tissue evidence="1">Leaf</tissue>
    </source>
</reference>
<organism evidence="1 2">
    <name type="scientific">Trifolium medium</name>
    <dbReference type="NCBI Taxonomy" id="97028"/>
    <lineage>
        <taxon>Eukaryota</taxon>
        <taxon>Viridiplantae</taxon>
        <taxon>Streptophyta</taxon>
        <taxon>Embryophyta</taxon>
        <taxon>Tracheophyta</taxon>
        <taxon>Spermatophyta</taxon>
        <taxon>Magnoliopsida</taxon>
        <taxon>eudicotyledons</taxon>
        <taxon>Gunneridae</taxon>
        <taxon>Pentapetalae</taxon>
        <taxon>rosids</taxon>
        <taxon>fabids</taxon>
        <taxon>Fabales</taxon>
        <taxon>Fabaceae</taxon>
        <taxon>Papilionoideae</taxon>
        <taxon>50 kb inversion clade</taxon>
        <taxon>NPAAA clade</taxon>
        <taxon>Hologalegina</taxon>
        <taxon>IRL clade</taxon>
        <taxon>Trifolieae</taxon>
        <taxon>Trifolium</taxon>
    </lineage>
</organism>
<name>A0A392W8G3_9FABA</name>
<dbReference type="AlphaFoldDB" id="A0A392W8G3"/>
<feature type="non-terminal residue" evidence="1">
    <location>
        <position position="1"/>
    </location>
</feature>
<accession>A0A392W8G3</accession>
<comment type="caution">
    <text evidence="1">The sequence shown here is derived from an EMBL/GenBank/DDBJ whole genome shotgun (WGS) entry which is preliminary data.</text>
</comment>
<dbReference type="Proteomes" id="UP000265520">
    <property type="component" value="Unassembled WGS sequence"/>
</dbReference>